<evidence type="ECO:0000256" key="1">
    <source>
        <dbReference type="SAM" id="MobiDB-lite"/>
    </source>
</evidence>
<evidence type="ECO:0000313" key="2">
    <source>
        <dbReference type="EMBL" id="ONM48489.1"/>
    </source>
</evidence>
<evidence type="ECO:0000313" key="3">
    <source>
        <dbReference type="Proteomes" id="UP000188836"/>
    </source>
</evidence>
<organism evidence="2 3">
    <name type="scientific">Nocardia donostiensis</name>
    <dbReference type="NCBI Taxonomy" id="1538463"/>
    <lineage>
        <taxon>Bacteria</taxon>
        <taxon>Bacillati</taxon>
        <taxon>Actinomycetota</taxon>
        <taxon>Actinomycetes</taxon>
        <taxon>Mycobacteriales</taxon>
        <taxon>Nocardiaceae</taxon>
        <taxon>Nocardia</taxon>
    </lineage>
</organism>
<dbReference type="Pfam" id="PF13379">
    <property type="entry name" value="NMT1_2"/>
    <property type="match status" value="1"/>
</dbReference>
<comment type="caution">
    <text evidence="2">The sequence shown here is derived from an EMBL/GenBank/DDBJ whole genome shotgun (WGS) entry which is preliminary data.</text>
</comment>
<feature type="region of interest" description="Disordered" evidence="1">
    <location>
        <begin position="152"/>
        <end position="187"/>
    </location>
</feature>
<dbReference type="Gene3D" id="3.40.190.10">
    <property type="entry name" value="Periplasmic binding protein-like II"/>
    <property type="match status" value="1"/>
</dbReference>
<gene>
    <name evidence="2" type="ORF">B0T46_12390</name>
</gene>
<feature type="compositionally biased region" description="Low complexity" evidence="1">
    <location>
        <begin position="175"/>
        <end position="187"/>
    </location>
</feature>
<dbReference type="RefSeq" id="WP_077116746.1">
    <property type="nucleotide sequence ID" value="NZ_MUKP01000024.1"/>
</dbReference>
<dbReference type="Proteomes" id="UP000188836">
    <property type="component" value="Unassembled WGS sequence"/>
</dbReference>
<accession>A0A1V2TG47</accession>
<reference evidence="2 3" key="1">
    <citation type="journal article" date="2016" name="Antonie Van Leeuwenhoek">
        <title>Nocardia donostiensis sp. nov., isolated from human respiratory specimens.</title>
        <authorList>
            <person name="Ercibengoa M."/>
            <person name="Bell M."/>
            <person name="Marimon J.M."/>
            <person name="Humrighouse B."/>
            <person name="Klenk H.P."/>
            <person name="Potter G."/>
            <person name="Perez-Trallero E."/>
        </authorList>
    </citation>
    <scope>NUCLEOTIDE SEQUENCE [LARGE SCALE GENOMIC DNA]</scope>
    <source>
        <strain evidence="2 3">X1655</strain>
    </source>
</reference>
<dbReference type="EMBL" id="MUMY01000009">
    <property type="protein sequence ID" value="ONM48489.1"/>
    <property type="molecule type" value="Genomic_DNA"/>
</dbReference>
<dbReference type="AlphaFoldDB" id="A0A1V2TG47"/>
<dbReference type="STRING" id="1538463.B0T36_04810"/>
<name>A0A1V2TG47_9NOCA</name>
<proteinExistence type="predicted"/>
<sequence>MITSNFESRKIDGAIVWEPTASKLVNAGSAKRVASGAFADQFDGGFMLMDEEFLDTRPDAAKGWLRAELDAQRFLAAAANADEIVRLAQEQTEGFSDQDLRDSLYREWPTAQGGSPGGVRLRLPFVPTGDSAALVDTAAEFLYRIKSIPAPDLPEGAVDPEPATTALDEAGIDPAEGVGAVVAGPGR</sequence>
<protein>
    <submittedName>
        <fullName evidence="2">Uncharacterized protein</fullName>
    </submittedName>
</protein>
<keyword evidence="3" id="KW-1185">Reference proteome</keyword>